<evidence type="ECO:0000256" key="4">
    <source>
        <dbReference type="ARBA" id="ARBA00022801"/>
    </source>
</evidence>
<dbReference type="GO" id="GO:0050532">
    <property type="term" value="F:2-phosphosulfolactate phosphatase activity"/>
    <property type="evidence" value="ECO:0007669"/>
    <property type="project" value="UniProtKB-EC"/>
</dbReference>
<name>A0A381ZST9_9ZZZZ</name>
<dbReference type="PANTHER" id="PTHR37311">
    <property type="entry name" value="2-PHOSPHOSULFOLACTATE PHOSPHATASE-RELATED"/>
    <property type="match status" value="1"/>
</dbReference>
<gene>
    <name evidence="7" type="ORF">METZ01_LOCUS144875</name>
</gene>
<protein>
    <recommendedName>
        <fullName evidence="3">2-phosphosulfolactate phosphatase</fullName>
        <ecNumber evidence="3">3.1.3.71</ecNumber>
    </recommendedName>
</protein>
<evidence type="ECO:0000256" key="1">
    <source>
        <dbReference type="ARBA" id="ARBA00001946"/>
    </source>
</evidence>
<dbReference type="AlphaFoldDB" id="A0A381ZST9"/>
<comment type="catalytic activity">
    <reaction evidence="6">
        <text>(2R)-O-phospho-3-sulfolactate + H2O = (2R)-3-sulfolactate + phosphate</text>
        <dbReference type="Rhea" id="RHEA:23416"/>
        <dbReference type="ChEBI" id="CHEBI:15377"/>
        <dbReference type="ChEBI" id="CHEBI:15597"/>
        <dbReference type="ChEBI" id="CHEBI:43474"/>
        <dbReference type="ChEBI" id="CHEBI:58738"/>
        <dbReference type="EC" id="3.1.3.71"/>
    </reaction>
</comment>
<dbReference type="EC" id="3.1.3.71" evidence="3"/>
<comment type="similarity">
    <text evidence="2">Belongs to the ComB family.</text>
</comment>
<evidence type="ECO:0000313" key="7">
    <source>
        <dbReference type="EMBL" id="SVA92021.1"/>
    </source>
</evidence>
<dbReference type="InterPro" id="IPR005238">
    <property type="entry name" value="ComB-like"/>
</dbReference>
<organism evidence="7">
    <name type="scientific">marine metagenome</name>
    <dbReference type="NCBI Taxonomy" id="408172"/>
    <lineage>
        <taxon>unclassified sequences</taxon>
        <taxon>metagenomes</taxon>
        <taxon>ecological metagenomes</taxon>
    </lineage>
</organism>
<proteinExistence type="inferred from homology"/>
<evidence type="ECO:0000256" key="3">
    <source>
        <dbReference type="ARBA" id="ARBA00012953"/>
    </source>
</evidence>
<dbReference type="Gene3D" id="3.90.1560.10">
    <property type="entry name" value="ComB-like"/>
    <property type="match status" value="1"/>
</dbReference>
<keyword evidence="5" id="KW-0460">Magnesium</keyword>
<dbReference type="InterPro" id="IPR036702">
    <property type="entry name" value="ComB-like_sf"/>
</dbReference>
<dbReference type="Pfam" id="PF04029">
    <property type="entry name" value="2-ph_phosp"/>
    <property type="match status" value="1"/>
</dbReference>
<dbReference type="GO" id="GO:0050545">
    <property type="term" value="F:sulfopyruvate decarboxylase activity"/>
    <property type="evidence" value="ECO:0007669"/>
    <property type="project" value="TreeGrafter"/>
</dbReference>
<evidence type="ECO:0000256" key="5">
    <source>
        <dbReference type="ARBA" id="ARBA00022842"/>
    </source>
</evidence>
<dbReference type="GO" id="GO:0000287">
    <property type="term" value="F:magnesium ion binding"/>
    <property type="evidence" value="ECO:0007669"/>
    <property type="project" value="InterPro"/>
</dbReference>
<dbReference type="PANTHER" id="PTHR37311:SF1">
    <property type="entry name" value="2-PHOSPHOSULFOLACTATE PHOSPHATASE-RELATED"/>
    <property type="match status" value="1"/>
</dbReference>
<comment type="cofactor">
    <cofactor evidence="1">
        <name>Mg(2+)</name>
        <dbReference type="ChEBI" id="CHEBI:18420"/>
    </cofactor>
</comment>
<evidence type="ECO:0000256" key="6">
    <source>
        <dbReference type="ARBA" id="ARBA00033711"/>
    </source>
</evidence>
<sequence length="235" mass="25683">MEIRIESLIAGAQEAEGVVVVIDVFRCFTTEAVAFANGAKEIILVAEIEEAFELQRVGVGDVLMGEVGGKRPEGFDFGNSPFELKDVDLTGKTIIQSTRAGTVGVTAASNADVIYGGSFAVADATVTNILSTKPEIVTLVAMGWEGRIRADEDEQCALYLRNTMQGRKPNHDAVRSLVISGEESQKYEIPTYPQWPIEDREMALDINSHPFALVIKKEDGYFVSRPENIVNNRSL</sequence>
<dbReference type="EMBL" id="UINC01022433">
    <property type="protein sequence ID" value="SVA92021.1"/>
    <property type="molecule type" value="Genomic_DNA"/>
</dbReference>
<reference evidence="7" key="1">
    <citation type="submission" date="2018-05" db="EMBL/GenBank/DDBJ databases">
        <authorList>
            <person name="Lanie J.A."/>
            <person name="Ng W.-L."/>
            <person name="Kazmierczak K.M."/>
            <person name="Andrzejewski T.M."/>
            <person name="Davidsen T.M."/>
            <person name="Wayne K.J."/>
            <person name="Tettelin H."/>
            <person name="Glass J.I."/>
            <person name="Rusch D."/>
            <person name="Podicherti R."/>
            <person name="Tsui H.-C.T."/>
            <person name="Winkler M.E."/>
        </authorList>
    </citation>
    <scope>NUCLEOTIDE SEQUENCE</scope>
</reference>
<keyword evidence="4" id="KW-0378">Hydrolase</keyword>
<accession>A0A381ZST9</accession>
<dbReference type="SUPFAM" id="SSF142823">
    <property type="entry name" value="ComB-like"/>
    <property type="match status" value="1"/>
</dbReference>
<evidence type="ECO:0000256" key="2">
    <source>
        <dbReference type="ARBA" id="ARBA00009997"/>
    </source>
</evidence>